<feature type="domain" description="Fibronectin type-III" evidence="1">
    <location>
        <begin position="1"/>
        <end position="80"/>
    </location>
</feature>
<accession>A0A4U5LP10</accession>
<evidence type="ECO:0000259" key="1">
    <source>
        <dbReference type="PROSITE" id="PS50853"/>
    </source>
</evidence>
<organism evidence="2 3">
    <name type="scientific">Steinernema carpocapsae</name>
    <name type="common">Entomopathogenic nematode</name>
    <dbReference type="NCBI Taxonomy" id="34508"/>
    <lineage>
        <taxon>Eukaryota</taxon>
        <taxon>Metazoa</taxon>
        <taxon>Ecdysozoa</taxon>
        <taxon>Nematoda</taxon>
        <taxon>Chromadorea</taxon>
        <taxon>Rhabditida</taxon>
        <taxon>Tylenchina</taxon>
        <taxon>Panagrolaimomorpha</taxon>
        <taxon>Strongyloidoidea</taxon>
        <taxon>Steinernematidae</taxon>
        <taxon>Steinernema</taxon>
    </lineage>
</organism>
<dbReference type="EMBL" id="AZBU02000014">
    <property type="protein sequence ID" value="TKR57636.1"/>
    <property type="molecule type" value="Genomic_DNA"/>
</dbReference>
<sequence length="102" mass="11469">MTWQPPIISNGDITAYIIYYTTSESSQLADWHKILLAGNENNVTIPVKHERTDYFFRVQAATEQGPGIISQPIRVRSGSKGNIGTLKIDNKKVKKLCETFQS</sequence>
<keyword evidence="3" id="KW-1185">Reference proteome</keyword>
<dbReference type="InterPro" id="IPR003961">
    <property type="entry name" value="FN3_dom"/>
</dbReference>
<dbReference type="InterPro" id="IPR036116">
    <property type="entry name" value="FN3_sf"/>
</dbReference>
<protein>
    <recommendedName>
        <fullName evidence="1">Fibronectin type-III domain-containing protein</fullName>
    </recommendedName>
</protein>
<dbReference type="Gene3D" id="2.60.40.10">
    <property type="entry name" value="Immunoglobulins"/>
    <property type="match status" value="1"/>
</dbReference>
<comment type="caution">
    <text evidence="2">The sequence shown here is derived from an EMBL/GenBank/DDBJ whole genome shotgun (WGS) entry which is preliminary data.</text>
</comment>
<dbReference type="CDD" id="cd00063">
    <property type="entry name" value="FN3"/>
    <property type="match status" value="1"/>
</dbReference>
<dbReference type="SUPFAM" id="SSF49265">
    <property type="entry name" value="Fibronectin type III"/>
    <property type="match status" value="1"/>
</dbReference>
<dbReference type="STRING" id="34508.A0A4U5LP10"/>
<reference evidence="2 3" key="2">
    <citation type="journal article" date="2019" name="G3 (Bethesda)">
        <title>Hybrid Assembly of the Genome of the Entomopathogenic Nematode Steinernema carpocapsae Identifies the X-Chromosome.</title>
        <authorList>
            <person name="Serra L."/>
            <person name="Macchietto M."/>
            <person name="Macias-Munoz A."/>
            <person name="McGill C.J."/>
            <person name="Rodriguez I.M."/>
            <person name="Rodriguez B."/>
            <person name="Murad R."/>
            <person name="Mortazavi A."/>
        </authorList>
    </citation>
    <scope>NUCLEOTIDE SEQUENCE [LARGE SCALE GENOMIC DNA]</scope>
    <source>
        <strain evidence="2 3">ALL</strain>
    </source>
</reference>
<dbReference type="Pfam" id="PF00041">
    <property type="entry name" value="fn3"/>
    <property type="match status" value="1"/>
</dbReference>
<dbReference type="InterPro" id="IPR013783">
    <property type="entry name" value="Ig-like_fold"/>
</dbReference>
<dbReference type="OrthoDB" id="10253954at2759"/>
<dbReference type="AlphaFoldDB" id="A0A4U5LP10"/>
<evidence type="ECO:0000313" key="2">
    <source>
        <dbReference type="EMBL" id="TKR57636.1"/>
    </source>
</evidence>
<dbReference type="PROSITE" id="PS50853">
    <property type="entry name" value="FN3"/>
    <property type="match status" value="1"/>
</dbReference>
<proteinExistence type="predicted"/>
<dbReference type="Proteomes" id="UP000298663">
    <property type="component" value="Unassembled WGS sequence"/>
</dbReference>
<gene>
    <name evidence="2" type="ORF">L596_030312</name>
</gene>
<name>A0A4U5LP10_STECR</name>
<reference evidence="2 3" key="1">
    <citation type="journal article" date="2015" name="Genome Biol.">
        <title>Comparative genomics of Steinernema reveals deeply conserved gene regulatory networks.</title>
        <authorList>
            <person name="Dillman A.R."/>
            <person name="Macchietto M."/>
            <person name="Porter C.F."/>
            <person name="Rogers A."/>
            <person name="Williams B."/>
            <person name="Antoshechkin I."/>
            <person name="Lee M.M."/>
            <person name="Goodwin Z."/>
            <person name="Lu X."/>
            <person name="Lewis E.E."/>
            <person name="Goodrich-Blair H."/>
            <person name="Stock S.P."/>
            <person name="Adams B.J."/>
            <person name="Sternberg P.W."/>
            <person name="Mortazavi A."/>
        </authorList>
    </citation>
    <scope>NUCLEOTIDE SEQUENCE [LARGE SCALE GENOMIC DNA]</scope>
    <source>
        <strain evidence="2 3">ALL</strain>
    </source>
</reference>
<evidence type="ECO:0000313" key="3">
    <source>
        <dbReference type="Proteomes" id="UP000298663"/>
    </source>
</evidence>